<protein>
    <recommendedName>
        <fullName evidence="3">Sigma-70 family RNA polymerase sigma factor</fullName>
    </recommendedName>
</protein>
<dbReference type="OrthoDB" id="1226308at2"/>
<dbReference type="EMBL" id="MDJD01000054">
    <property type="protein sequence ID" value="OEJ98564.1"/>
    <property type="molecule type" value="Genomic_DNA"/>
</dbReference>
<comment type="caution">
    <text evidence="1">The sequence shown here is derived from an EMBL/GenBank/DDBJ whole genome shotgun (WGS) entry which is preliminary data.</text>
</comment>
<dbReference type="Gene3D" id="1.10.10.10">
    <property type="entry name" value="Winged helix-like DNA-binding domain superfamily/Winged helix DNA-binding domain"/>
    <property type="match status" value="1"/>
</dbReference>
<reference evidence="1 2" key="1">
    <citation type="submission" date="2016-05" db="EMBL/GenBank/DDBJ databases">
        <title>Draft Genome Sequence of Algibacter sp. Strain SK-16 Isolated from the Surface Water of Aburatsubo Inlet.</title>
        <authorList>
            <person name="Wong S.-K."/>
            <person name="Yoshizawa S."/>
            <person name="Nakajima Y."/>
            <person name="Ogura Y."/>
            <person name="Tetsuya H."/>
            <person name="Hamasaki K."/>
        </authorList>
    </citation>
    <scope>NUCLEOTIDE SEQUENCE [LARGE SCALE GENOMIC DNA]</scope>
    <source>
        <strain evidence="1 2">SK-16</strain>
    </source>
</reference>
<dbReference type="AlphaFoldDB" id="A0A1E5SHH6"/>
<evidence type="ECO:0000313" key="2">
    <source>
        <dbReference type="Proteomes" id="UP000095713"/>
    </source>
</evidence>
<evidence type="ECO:0008006" key="3">
    <source>
        <dbReference type="Google" id="ProtNLM"/>
    </source>
</evidence>
<dbReference type="SUPFAM" id="SSF88659">
    <property type="entry name" value="Sigma3 and sigma4 domains of RNA polymerase sigma factors"/>
    <property type="match status" value="1"/>
</dbReference>
<accession>A0A1E5SHH6</accession>
<dbReference type="InterPro" id="IPR036388">
    <property type="entry name" value="WH-like_DNA-bd_sf"/>
</dbReference>
<keyword evidence="2" id="KW-1185">Reference proteome</keyword>
<sequence>MKNTYHIQIQEFFVVLKNLKKENKQDAFKDKFMELLPAAKQHIINSMETASKKELLKQQGYGVDDFVNDLYIYVYDHIDELDNQDDFHIWLFKVIDILIQDALVDEEFDDFFFKDIDEYSKQEWDAMEEEFSTDGDGDLLTLDELDDINLRKNNYELKDIFIEDNEKELTAKFEKELSKERINSHMQMVLRKLPTTTQSVFDLHTLRGFDAKKIAHIKRMQVEKVDGLLHEAMNLLRLSFKSRFLS</sequence>
<proteinExistence type="predicted"/>
<name>A0A1E5SHH6_9FLAO</name>
<dbReference type="InterPro" id="IPR013324">
    <property type="entry name" value="RNA_pol_sigma_r3/r4-like"/>
</dbReference>
<dbReference type="STRING" id="1849968.A8C32_05005"/>
<dbReference type="Proteomes" id="UP000095713">
    <property type="component" value="Unassembled WGS sequence"/>
</dbReference>
<dbReference type="RefSeq" id="WP_069831252.1">
    <property type="nucleotide sequence ID" value="NZ_MDJD01000054.1"/>
</dbReference>
<organism evidence="1 2">
    <name type="scientific">Flavivirga aquatica</name>
    <dbReference type="NCBI Taxonomy" id="1849968"/>
    <lineage>
        <taxon>Bacteria</taxon>
        <taxon>Pseudomonadati</taxon>
        <taxon>Bacteroidota</taxon>
        <taxon>Flavobacteriia</taxon>
        <taxon>Flavobacteriales</taxon>
        <taxon>Flavobacteriaceae</taxon>
        <taxon>Flavivirga</taxon>
    </lineage>
</organism>
<evidence type="ECO:0000313" key="1">
    <source>
        <dbReference type="EMBL" id="OEJ98564.1"/>
    </source>
</evidence>
<gene>
    <name evidence="1" type="ORF">A8C32_05005</name>
</gene>